<reference evidence="2 3" key="1">
    <citation type="journal article" date="2017" name="Genome Announc.">
        <title>Genome sequence of the saprophytic ascomycete Epicoccum nigrum ICMP 19927 strain isolated from New Zealand.</title>
        <authorList>
            <person name="Fokin M."/>
            <person name="Fleetwood D."/>
            <person name="Weir B.S."/>
            <person name="Villas-Boas S.G."/>
        </authorList>
    </citation>
    <scope>NUCLEOTIDE SEQUENCE [LARGE SCALE GENOMIC DNA]</scope>
    <source>
        <strain evidence="2 3">ICMP 19927</strain>
    </source>
</reference>
<dbReference type="OrthoDB" id="2559882at2759"/>
<dbReference type="Proteomes" id="UP000193240">
    <property type="component" value="Unassembled WGS sequence"/>
</dbReference>
<keyword evidence="3" id="KW-1185">Reference proteome</keyword>
<accession>A0A1Y2LLT8</accession>
<feature type="region of interest" description="Disordered" evidence="1">
    <location>
        <begin position="28"/>
        <end position="97"/>
    </location>
</feature>
<dbReference type="AlphaFoldDB" id="A0A1Y2LLT8"/>
<proteinExistence type="predicted"/>
<dbReference type="EMBL" id="KZ107856">
    <property type="protein sequence ID" value="OSS44680.1"/>
    <property type="molecule type" value="Genomic_DNA"/>
</dbReference>
<evidence type="ECO:0000313" key="2">
    <source>
        <dbReference type="EMBL" id="OSS44680.1"/>
    </source>
</evidence>
<dbReference type="InParanoid" id="A0A1Y2LLT8"/>
<name>A0A1Y2LLT8_EPING</name>
<protein>
    <submittedName>
        <fullName evidence="2">Uncharacterized protein</fullName>
    </submittedName>
</protein>
<dbReference type="OMA" id="TIRMSST"/>
<gene>
    <name evidence="2" type="ORF">B5807_10527</name>
</gene>
<organism evidence="2 3">
    <name type="scientific">Epicoccum nigrum</name>
    <name type="common">Soil fungus</name>
    <name type="synonym">Epicoccum purpurascens</name>
    <dbReference type="NCBI Taxonomy" id="105696"/>
    <lineage>
        <taxon>Eukaryota</taxon>
        <taxon>Fungi</taxon>
        <taxon>Dikarya</taxon>
        <taxon>Ascomycota</taxon>
        <taxon>Pezizomycotina</taxon>
        <taxon>Dothideomycetes</taxon>
        <taxon>Pleosporomycetidae</taxon>
        <taxon>Pleosporales</taxon>
        <taxon>Pleosporineae</taxon>
        <taxon>Didymellaceae</taxon>
        <taxon>Epicoccum</taxon>
    </lineage>
</organism>
<evidence type="ECO:0000256" key="1">
    <source>
        <dbReference type="SAM" id="MobiDB-lite"/>
    </source>
</evidence>
<sequence length="118" mass="12602">MSSAALKLRTFTRPIVRVTPVFRNTIRMSSTNEYGQGKSHATGESAVPNKVQDAAPSALEEALPDSVHPTGGKADQSTSKTHALNDGEDSIVPKKIQEIVPESVERALPNAIHNTGDK</sequence>
<evidence type="ECO:0000313" key="3">
    <source>
        <dbReference type="Proteomes" id="UP000193240"/>
    </source>
</evidence>